<evidence type="ECO:0000313" key="4">
    <source>
        <dbReference type="Proteomes" id="UP000835052"/>
    </source>
</evidence>
<dbReference type="InterPro" id="IPR036047">
    <property type="entry name" value="F-box-like_dom_sf"/>
</dbReference>
<name>A0A8S1GNH4_9PELO</name>
<keyword evidence="4" id="KW-1185">Reference proteome</keyword>
<protein>
    <recommendedName>
        <fullName evidence="2">F-box domain-containing protein</fullName>
    </recommendedName>
</protein>
<gene>
    <name evidence="3" type="ORF">CAUJ_LOCUS595</name>
</gene>
<evidence type="ECO:0000313" key="3">
    <source>
        <dbReference type="EMBL" id="CAD6184676.1"/>
    </source>
</evidence>
<dbReference type="OrthoDB" id="5815644at2759"/>
<dbReference type="InterPro" id="IPR001810">
    <property type="entry name" value="F-box_dom"/>
</dbReference>
<reference evidence="3" key="1">
    <citation type="submission" date="2020-10" db="EMBL/GenBank/DDBJ databases">
        <authorList>
            <person name="Kikuchi T."/>
        </authorList>
    </citation>
    <scope>NUCLEOTIDE SEQUENCE</scope>
    <source>
        <strain evidence="3">NKZ352</strain>
    </source>
</reference>
<dbReference type="CDD" id="cd09917">
    <property type="entry name" value="F-box_SF"/>
    <property type="match status" value="1"/>
</dbReference>
<dbReference type="AlphaFoldDB" id="A0A8S1GNH4"/>
<dbReference type="Proteomes" id="UP000835052">
    <property type="component" value="Unassembled WGS sequence"/>
</dbReference>
<dbReference type="Pfam" id="PF00646">
    <property type="entry name" value="F-box"/>
    <property type="match status" value="1"/>
</dbReference>
<dbReference type="EMBL" id="CAJGYM010000001">
    <property type="protein sequence ID" value="CAD6184676.1"/>
    <property type="molecule type" value="Genomic_DNA"/>
</dbReference>
<accession>A0A8S1GNH4</accession>
<feature type="domain" description="F-box" evidence="2">
    <location>
        <begin position="134"/>
        <end position="160"/>
    </location>
</feature>
<sequence length="406" mass="45528">MDTRISPGFSAQSRLVRSCEHRRNPAKRIALMASSIAFEIRKTTFKIRRSFTPVPETPETSETDLPDFMKTPTSTRSTGRYTQHRVLCAELSSFALFPVFGALSPSHYSAPDLLFFNGRKASNVKIGQLGDIEILNIMNQLDAKSLIALSQTCRKFRKISAYNEDSLPKVDVSSYEVTVAFNRVRRCVVVRALKRGRGLNDVTIEGSCLRDVLAPHTRALIRLTFGTGVTVSPWLSELLQLHSLHRLAPLALIFTGGALTKGNRVAGADLRSITEYDFIQLVGRLQPHLQEIQLATSRLFKMSSSPPRLLGLISLLSSIGIVYERPAIRFYFDDVQRIASFWRSDPLSRSCDVFIRRPHDASQEKWLKLGAVDMSPRDPCVSDSTVSRVVVSHSFLVNIDLIFHLH</sequence>
<proteinExistence type="predicted"/>
<evidence type="ECO:0000259" key="2">
    <source>
        <dbReference type="Pfam" id="PF00646"/>
    </source>
</evidence>
<feature type="region of interest" description="Disordered" evidence="1">
    <location>
        <begin position="53"/>
        <end position="77"/>
    </location>
</feature>
<evidence type="ECO:0000256" key="1">
    <source>
        <dbReference type="SAM" id="MobiDB-lite"/>
    </source>
</evidence>
<dbReference type="SUPFAM" id="SSF81383">
    <property type="entry name" value="F-box domain"/>
    <property type="match status" value="1"/>
</dbReference>
<comment type="caution">
    <text evidence="3">The sequence shown here is derived from an EMBL/GenBank/DDBJ whole genome shotgun (WGS) entry which is preliminary data.</text>
</comment>
<organism evidence="3 4">
    <name type="scientific">Caenorhabditis auriculariae</name>
    <dbReference type="NCBI Taxonomy" id="2777116"/>
    <lineage>
        <taxon>Eukaryota</taxon>
        <taxon>Metazoa</taxon>
        <taxon>Ecdysozoa</taxon>
        <taxon>Nematoda</taxon>
        <taxon>Chromadorea</taxon>
        <taxon>Rhabditida</taxon>
        <taxon>Rhabditina</taxon>
        <taxon>Rhabditomorpha</taxon>
        <taxon>Rhabditoidea</taxon>
        <taxon>Rhabditidae</taxon>
        <taxon>Peloderinae</taxon>
        <taxon>Caenorhabditis</taxon>
    </lineage>
</organism>